<name>X1K523_9ZZZZ</name>
<reference evidence="1" key="1">
    <citation type="journal article" date="2014" name="Front. Microbiol.">
        <title>High frequency of phylogenetically diverse reductive dehalogenase-homologous genes in deep subseafloor sedimentary metagenomes.</title>
        <authorList>
            <person name="Kawai M."/>
            <person name="Futagami T."/>
            <person name="Toyoda A."/>
            <person name="Takaki Y."/>
            <person name="Nishi S."/>
            <person name="Hori S."/>
            <person name="Arai W."/>
            <person name="Tsubouchi T."/>
            <person name="Morono Y."/>
            <person name="Uchiyama I."/>
            <person name="Ito T."/>
            <person name="Fujiyama A."/>
            <person name="Inagaki F."/>
            <person name="Takami H."/>
        </authorList>
    </citation>
    <scope>NUCLEOTIDE SEQUENCE</scope>
    <source>
        <strain evidence="1">Expedition CK06-06</strain>
    </source>
</reference>
<comment type="caution">
    <text evidence="1">The sequence shown here is derived from an EMBL/GenBank/DDBJ whole genome shotgun (WGS) entry which is preliminary data.</text>
</comment>
<accession>X1K523</accession>
<protein>
    <submittedName>
        <fullName evidence="1">Uncharacterized protein</fullName>
    </submittedName>
</protein>
<evidence type="ECO:0000313" key="1">
    <source>
        <dbReference type="EMBL" id="GAH77158.1"/>
    </source>
</evidence>
<sequence>FEEIKKLIECLGLNVDVNEYIIGLKKKKEDILSTVNFKEKVNYHKALDIKPDLVINLQQFVPKLSLDLNDPDAFQKIPKANDVNQEEVEKISNYILDKLREKNLWLDLKNTIKVNSLNIK</sequence>
<feature type="non-terminal residue" evidence="1">
    <location>
        <position position="1"/>
    </location>
</feature>
<proteinExistence type="predicted"/>
<dbReference type="EMBL" id="BARU01042987">
    <property type="protein sequence ID" value="GAH77158.1"/>
    <property type="molecule type" value="Genomic_DNA"/>
</dbReference>
<organism evidence="1">
    <name type="scientific">marine sediment metagenome</name>
    <dbReference type="NCBI Taxonomy" id="412755"/>
    <lineage>
        <taxon>unclassified sequences</taxon>
        <taxon>metagenomes</taxon>
        <taxon>ecological metagenomes</taxon>
    </lineage>
</organism>
<dbReference type="AlphaFoldDB" id="X1K523"/>
<gene>
    <name evidence="1" type="ORF">S03H2_65927</name>
</gene>